<dbReference type="Proteomes" id="UP001152604">
    <property type="component" value="Unassembled WGS sequence"/>
</dbReference>
<dbReference type="EMBL" id="CAKXZS010000008">
    <property type="protein sequence ID" value="CAH2396057.1"/>
    <property type="molecule type" value="Genomic_DNA"/>
</dbReference>
<gene>
    <name evidence="3" type="ORF">MES4922_160007</name>
</gene>
<dbReference type="Pfam" id="PF13561">
    <property type="entry name" value="adh_short_C2"/>
    <property type="match status" value="1"/>
</dbReference>
<keyword evidence="4" id="KW-1185">Reference proteome</keyword>
<proteinExistence type="inferred from homology"/>
<sequence length="316" mass="33668">MLRGMSEAQLNADRHGRRITVGDLIPVDGKKPPHSRGANGFSRVQRYSARNWRGGVMSTILVTGATGGIGQAICERLAAGGARLMVAARNQVRLESLVSTLPAPADGSHEAIPVDMASDAALGEFDRHLATSGLKLDGVVLMPPQPHASADPMPEPDVWRTLFQTSFVGPLSLLKSAIARMEPAPEAGRRCKVVIISGISSAQVLSHYATANVIRTAWLGEAKTLAFALGERGIHVNTLSLGGTLSPWYRDAIGRRAQDAGLTFEERIAVETDNIPLKKYGTPSEVAVVVEGLLSPLTDHMTGLNILHDGGFTRAY</sequence>
<evidence type="ECO:0000256" key="2">
    <source>
        <dbReference type="SAM" id="MobiDB-lite"/>
    </source>
</evidence>
<evidence type="ECO:0000256" key="1">
    <source>
        <dbReference type="ARBA" id="ARBA00006484"/>
    </source>
</evidence>
<protein>
    <submittedName>
        <fullName evidence="3">Short-chain dehydrogenase/reductase SDR protein (Modular protein)</fullName>
    </submittedName>
</protein>
<evidence type="ECO:0000313" key="3">
    <source>
        <dbReference type="EMBL" id="CAH2396057.1"/>
    </source>
</evidence>
<organism evidence="3 4">
    <name type="scientific">Mesorhizobium ventifaucium</name>
    <dbReference type="NCBI Taxonomy" id="666020"/>
    <lineage>
        <taxon>Bacteria</taxon>
        <taxon>Pseudomonadati</taxon>
        <taxon>Pseudomonadota</taxon>
        <taxon>Alphaproteobacteria</taxon>
        <taxon>Hyphomicrobiales</taxon>
        <taxon>Phyllobacteriaceae</taxon>
        <taxon>Mesorhizobium</taxon>
    </lineage>
</organism>
<dbReference type="Gene3D" id="3.40.50.720">
    <property type="entry name" value="NAD(P)-binding Rossmann-like Domain"/>
    <property type="match status" value="1"/>
</dbReference>
<dbReference type="PANTHER" id="PTHR42879">
    <property type="entry name" value="3-OXOACYL-(ACYL-CARRIER-PROTEIN) REDUCTASE"/>
    <property type="match status" value="1"/>
</dbReference>
<dbReference type="InterPro" id="IPR036291">
    <property type="entry name" value="NAD(P)-bd_dom_sf"/>
</dbReference>
<evidence type="ECO:0000313" key="4">
    <source>
        <dbReference type="Proteomes" id="UP001152604"/>
    </source>
</evidence>
<comment type="caution">
    <text evidence="3">The sequence shown here is derived from an EMBL/GenBank/DDBJ whole genome shotgun (WGS) entry which is preliminary data.</text>
</comment>
<comment type="similarity">
    <text evidence="1">Belongs to the short-chain dehydrogenases/reductases (SDR) family.</text>
</comment>
<name>A0ABM9DJ66_9HYPH</name>
<reference evidence="3" key="1">
    <citation type="submission" date="2022-03" db="EMBL/GenBank/DDBJ databases">
        <authorList>
            <person name="Brunel B."/>
        </authorList>
    </citation>
    <scope>NUCLEOTIDE SEQUENCE</scope>
    <source>
        <strain evidence="3">STM4922sample</strain>
    </source>
</reference>
<dbReference type="PANTHER" id="PTHR42879:SF6">
    <property type="entry name" value="NADPH-DEPENDENT REDUCTASE BACG"/>
    <property type="match status" value="1"/>
</dbReference>
<dbReference type="InterPro" id="IPR050259">
    <property type="entry name" value="SDR"/>
</dbReference>
<dbReference type="InterPro" id="IPR003560">
    <property type="entry name" value="DHB_DH"/>
</dbReference>
<dbReference type="InterPro" id="IPR002347">
    <property type="entry name" value="SDR_fam"/>
</dbReference>
<dbReference type="SUPFAM" id="SSF51735">
    <property type="entry name" value="NAD(P)-binding Rossmann-fold domains"/>
    <property type="match status" value="1"/>
</dbReference>
<feature type="region of interest" description="Disordered" evidence="2">
    <location>
        <begin position="21"/>
        <end position="40"/>
    </location>
</feature>
<dbReference type="PRINTS" id="PR01397">
    <property type="entry name" value="DHBDHDRGNASE"/>
</dbReference>
<accession>A0ABM9DJ66</accession>